<dbReference type="InterPro" id="IPR022927">
    <property type="entry name" value="RppH"/>
</dbReference>
<comment type="function">
    <text evidence="4">Accelerates the degradation of transcripts by removing pyrophosphate from the 5'-end of triphosphorylated RNA, leading to a more labile monophosphorylated state that can stimulate subsequent ribonuclease cleavage.</text>
</comment>
<dbReference type="Gene3D" id="3.90.79.10">
    <property type="entry name" value="Nucleoside Triphosphate Pyrophosphohydrolase"/>
    <property type="match status" value="1"/>
</dbReference>
<dbReference type="InterPro" id="IPR020084">
    <property type="entry name" value="NUDIX_hydrolase_CS"/>
</dbReference>
<dbReference type="GO" id="GO:0006402">
    <property type="term" value="P:mRNA catabolic process"/>
    <property type="evidence" value="ECO:0007669"/>
    <property type="project" value="TreeGrafter"/>
</dbReference>
<comment type="caution">
    <text evidence="7">The sequence shown here is derived from an EMBL/GenBank/DDBJ whole genome shotgun (WGS) entry which is preliminary data.</text>
</comment>
<dbReference type="AlphaFoldDB" id="A0A4U1BFC4"/>
<comment type="similarity">
    <text evidence="4">Belongs to the Nudix hydrolase family. RppH subfamily.</text>
</comment>
<dbReference type="EMBL" id="SWCI01000004">
    <property type="protein sequence ID" value="TKB49377.1"/>
    <property type="molecule type" value="Genomic_DNA"/>
</dbReference>
<dbReference type="PROSITE" id="PS00893">
    <property type="entry name" value="NUDIX_BOX"/>
    <property type="match status" value="1"/>
</dbReference>
<evidence type="ECO:0000256" key="4">
    <source>
        <dbReference type="HAMAP-Rule" id="MF_00298"/>
    </source>
</evidence>
<evidence type="ECO:0000313" key="7">
    <source>
        <dbReference type="EMBL" id="TKB49377.1"/>
    </source>
</evidence>
<dbReference type="GO" id="GO:0005737">
    <property type="term" value="C:cytoplasm"/>
    <property type="evidence" value="ECO:0007669"/>
    <property type="project" value="TreeGrafter"/>
</dbReference>
<feature type="domain" description="Nudix hydrolase" evidence="6">
    <location>
        <begin position="6"/>
        <end position="149"/>
    </location>
</feature>
<gene>
    <name evidence="4 7" type="primary">rppH</name>
    <name evidence="4" type="synonym">nudH</name>
    <name evidence="7" type="ORF">FCL40_08565</name>
</gene>
<dbReference type="GO" id="GO:0034353">
    <property type="term" value="F:mRNA 5'-diphosphatase activity"/>
    <property type="evidence" value="ECO:0007669"/>
    <property type="project" value="TreeGrafter"/>
</dbReference>
<dbReference type="NCBIfam" id="NF001934">
    <property type="entry name" value="PRK00714.1-1"/>
    <property type="match status" value="1"/>
</dbReference>
<evidence type="ECO:0000259" key="6">
    <source>
        <dbReference type="PROSITE" id="PS51462"/>
    </source>
</evidence>
<proteinExistence type="inferred from homology"/>
<keyword evidence="8" id="KW-1185">Reference proteome</keyword>
<dbReference type="RefSeq" id="WP_136852784.1">
    <property type="nucleotide sequence ID" value="NZ_SWCI01000004.1"/>
</dbReference>
<comment type="cofactor">
    <cofactor evidence="2">
        <name>Mg(2+)</name>
        <dbReference type="ChEBI" id="CHEBI:18420"/>
    </cofactor>
</comment>
<dbReference type="PROSITE" id="PS51462">
    <property type="entry name" value="NUDIX"/>
    <property type="match status" value="1"/>
</dbReference>
<evidence type="ECO:0000256" key="3">
    <source>
        <dbReference type="ARBA" id="ARBA00022801"/>
    </source>
</evidence>
<dbReference type="HAMAP" id="MF_00298">
    <property type="entry name" value="Nudix_RppH"/>
    <property type="match status" value="1"/>
</dbReference>
<sequence length="182" mass="21882">MIDNEGYRANVGIIICNRQGQVLWARRYGQHSWQFPQGGLDQGESAEQAMYRELFEEVGLQKKDVKILASSRSWLRYRLPKRLVRQDSKPVCIGQKQKWFLLELVSGEDQIDLKRSGHPEFDDWRWVSYWYPVRQVVSFKREVYRKVMKEFVPVAMPFQPRRDHNKRTRDGNNKARRRRRGR</sequence>
<dbReference type="InterPro" id="IPR000086">
    <property type="entry name" value="NUDIX_hydrolase_dom"/>
</dbReference>
<dbReference type="PANTHER" id="PTHR23114:SF17">
    <property type="entry name" value="M7GPPPN-MRNA HYDROLASE"/>
    <property type="match status" value="1"/>
</dbReference>
<dbReference type="PANTHER" id="PTHR23114">
    <property type="entry name" value="M7GPPPN-MRNA HYDROLASE"/>
    <property type="match status" value="1"/>
</dbReference>
<dbReference type="Proteomes" id="UP000305674">
    <property type="component" value="Unassembled WGS sequence"/>
</dbReference>
<organism evidence="7 8">
    <name type="scientific">Ferrimonas sediminicola</name>
    <dbReference type="NCBI Taxonomy" id="2569538"/>
    <lineage>
        <taxon>Bacteria</taxon>
        <taxon>Pseudomonadati</taxon>
        <taxon>Pseudomonadota</taxon>
        <taxon>Gammaproteobacteria</taxon>
        <taxon>Alteromonadales</taxon>
        <taxon>Ferrimonadaceae</taxon>
        <taxon>Ferrimonas</taxon>
    </lineage>
</organism>
<evidence type="ECO:0000313" key="8">
    <source>
        <dbReference type="Proteomes" id="UP000305674"/>
    </source>
</evidence>
<comment type="cofactor">
    <cofactor evidence="4">
        <name>a divalent metal cation</name>
        <dbReference type="ChEBI" id="CHEBI:60240"/>
    </cofactor>
</comment>
<dbReference type="NCBIfam" id="NF001938">
    <property type="entry name" value="PRK00714.1-5"/>
    <property type="match status" value="1"/>
</dbReference>
<reference evidence="7 8" key="1">
    <citation type="submission" date="2019-04" db="EMBL/GenBank/DDBJ databases">
        <authorList>
            <person name="Hwang J.C."/>
        </authorList>
    </citation>
    <scope>NUCLEOTIDE SEQUENCE [LARGE SCALE GENOMIC DNA]</scope>
    <source>
        <strain evidence="7 8">IMCC35001</strain>
    </source>
</reference>
<dbReference type="OrthoDB" id="9816040at2"/>
<name>A0A4U1BFC4_9GAMM</name>
<accession>A0A4U1BFC4</accession>
<dbReference type="SUPFAM" id="SSF55811">
    <property type="entry name" value="Nudix"/>
    <property type="match status" value="1"/>
</dbReference>
<dbReference type="CDD" id="cd03671">
    <property type="entry name" value="NUDIX_Ap4A_hydrolase_plant_like"/>
    <property type="match status" value="1"/>
</dbReference>
<keyword evidence="3 4" id="KW-0378">Hydrolase</keyword>
<protein>
    <recommendedName>
        <fullName evidence="4">RNA pyrophosphohydrolase</fullName>
        <ecNumber evidence="4">3.6.1.-</ecNumber>
    </recommendedName>
    <alternativeName>
        <fullName evidence="4">(Di)nucleoside polyphosphate hydrolase</fullName>
    </alternativeName>
</protein>
<evidence type="ECO:0000256" key="5">
    <source>
        <dbReference type="SAM" id="MobiDB-lite"/>
    </source>
</evidence>
<dbReference type="NCBIfam" id="NF001937">
    <property type="entry name" value="PRK00714.1-4"/>
    <property type="match status" value="1"/>
</dbReference>
<feature type="region of interest" description="Disordered" evidence="5">
    <location>
        <begin position="159"/>
        <end position="182"/>
    </location>
</feature>
<dbReference type="PRINTS" id="PR00502">
    <property type="entry name" value="NUDIXFAMILY"/>
</dbReference>
<dbReference type="Pfam" id="PF00293">
    <property type="entry name" value="NUDIX"/>
    <property type="match status" value="1"/>
</dbReference>
<dbReference type="FunFam" id="3.90.79.10:FF:000001">
    <property type="entry name" value="RNA pyrophosphohydrolase"/>
    <property type="match status" value="1"/>
</dbReference>
<dbReference type="InterPro" id="IPR015797">
    <property type="entry name" value="NUDIX_hydrolase-like_dom_sf"/>
</dbReference>
<dbReference type="InterPro" id="IPR020476">
    <property type="entry name" value="Nudix_hydrolase"/>
</dbReference>
<comment type="cofactor">
    <cofactor evidence="1">
        <name>Mn(2+)</name>
        <dbReference type="ChEBI" id="CHEBI:29035"/>
    </cofactor>
</comment>
<dbReference type="EC" id="3.6.1.-" evidence="4"/>
<feature type="short sequence motif" description="Nudix box" evidence="4">
    <location>
        <begin position="38"/>
        <end position="59"/>
    </location>
</feature>
<evidence type="ECO:0000256" key="1">
    <source>
        <dbReference type="ARBA" id="ARBA00001936"/>
    </source>
</evidence>
<evidence type="ECO:0000256" key="2">
    <source>
        <dbReference type="ARBA" id="ARBA00001946"/>
    </source>
</evidence>